<gene>
    <name evidence="20" type="ORF">G4B88_022649</name>
</gene>
<protein>
    <recommendedName>
        <fullName evidence="16">O-fucosyltransferase family protein</fullName>
    </recommendedName>
</protein>
<sequence length="1358" mass="150184">MLLHSVETSLLFELRITTMATDSHFARSFFQLVLVAAIFDILPLVKSITDSSDVQALQVMYTSLNSPSQLTGWTSGGGDPCGESWKGITCEGSAVVSIDISGLGLDGTMGYMLANLVSLKNFDVSDNKIHDSVPYQLPPNLTSLNLAKNNLSGNLPYSISIMPSLNYLNVSHNSLSQSIGDVFSNGSALATLDLSFNNFSSDLPNAMGSLSNLSSLYVQNNQLTGSLNVLTSLPLTTLNVAKNHFTGWIPGELLSIPSFIYDGNTFDNGPAPPPPPFTPPPPGKSHGNRNHTGSGTHKSDSNGEGEVSHSNGGLAIGALVGIILGSVSLALIALLILVVCIRKHKRKDTGARTSGASLSVRTNSVNTDMQEQRVKPMAAVTDLKPPPAEKVMVDRLHGKNGTAKRAKSPITATSYTVASLQTATNSFSQEFLIGEGSLGRVYRADFPNGKIMAVKKIDNAALSLQEEDNFLEAISNMSRLRHPNIVTLAGYCAEHGQRLLVYEYVGNGSLHDMLHFSEDGSKILTWNARVRVALGTARALEYLHEVCLPSVVHRNFKSANILLDEELNPHLSDCGVAALTPNPERQVSTFSRVRSEQSLVRWATPQLHDIDALAKMVDPALNGMYAAKSLSRFADIIALCVQPEPEFRPPMSEVVQALVRLVQRASVVKRRSNDESGFSYRTPDHEAIDMSKGGDSTLPHQDREEELSEPNTSLSSFINSRLNSSTPRSRQSSPANSPRPGPSRFSFADRSCDSKYDSSFHGFNIFGCLLDQKKQKPRQQRARRKVGKVWYGMKRVKGIVILIFLLGLFLLVDWIMLSRLQNHGIHPKARSSTNSASVSARVRIINYVNSPFVLFFSWLLQKGWKKFGKGKSAHKGIYGRMLALAAHALAEGQNKPEPKDLWLEPFIPASSWKPCADQHNWEPNEGKNGYILVTANGGMNQQRVAVCNAVVLARLLNATLVVPKFLYSSVWKDVSQFRDIYQEEHFINYLSQDIRIVKELPKELGSLDLKSIGSIITDEDIRKEAKPSFYLKNVLPILLKNGVVHFLGFGNRLAFDPIPFQLQRLRCRCNFHALQFAPKIQETGALILQRLRHHESHPGGPLDHYLVGSYAEAFKRQNQSHPKKASRYLALHLRFEIDMVAHSLCEFGGGEEERKELEAYREIHFPALTLLKKTTKLPSPQELRSEGLCPLTPEESILMLAALGFNRKTRIFVAGSQIYGGRSRLIALTNLYPKLVTKENLLSPTELEPFANFSSQLAALDYIGCAAADAFAMTDSGSQLSSLVSGFRIYYGGGKMATIRPNKRRLASIFTKNSTIEWRIFEQRVRKAVRQTKHVQTRPKGRSVYRYPRCKECMCRTE</sequence>
<dbReference type="GO" id="GO:0005524">
    <property type="term" value="F:ATP binding"/>
    <property type="evidence" value="ECO:0007669"/>
    <property type="project" value="InterPro"/>
</dbReference>
<feature type="transmembrane region" description="Helical" evidence="18">
    <location>
        <begin position="798"/>
        <end position="817"/>
    </location>
</feature>
<evidence type="ECO:0000256" key="8">
    <source>
        <dbReference type="ARBA" id="ARBA00022729"/>
    </source>
</evidence>
<evidence type="ECO:0000259" key="19">
    <source>
        <dbReference type="PROSITE" id="PS50011"/>
    </source>
</evidence>
<dbReference type="InterPro" id="IPR052272">
    <property type="entry name" value="GT106_glycosyltransferase"/>
</dbReference>
<dbReference type="PANTHER" id="PTHR31933:SF9">
    <property type="entry name" value="O-FUCOSYLTRANSFERASE 2"/>
    <property type="match status" value="1"/>
</dbReference>
<dbReference type="GO" id="GO:0006004">
    <property type="term" value="P:fucose metabolic process"/>
    <property type="evidence" value="ECO:0007669"/>
    <property type="project" value="UniProtKB-KW"/>
</dbReference>
<keyword evidence="13" id="KW-0325">Glycoprotein</keyword>
<evidence type="ECO:0000256" key="13">
    <source>
        <dbReference type="ARBA" id="ARBA00023180"/>
    </source>
</evidence>
<keyword evidence="8" id="KW-0732">Signal</keyword>
<feature type="transmembrane region" description="Helical" evidence="18">
    <location>
        <begin position="314"/>
        <end position="341"/>
    </location>
</feature>
<comment type="subcellular location">
    <subcellularLocation>
        <location evidence="1">Membrane</location>
        <topology evidence="1">Single-pass membrane protein</topology>
    </subcellularLocation>
</comment>
<dbReference type="FunFam" id="3.30.200.20:FF:000125">
    <property type="entry name" value="Protein STRUBBELIG-RECEPTOR FAMILY 8"/>
    <property type="match status" value="1"/>
</dbReference>
<evidence type="ECO:0000256" key="7">
    <source>
        <dbReference type="ARBA" id="ARBA00022692"/>
    </source>
</evidence>
<evidence type="ECO:0000256" key="11">
    <source>
        <dbReference type="ARBA" id="ARBA00023136"/>
    </source>
</evidence>
<dbReference type="CDD" id="cd11299">
    <property type="entry name" value="O-FucT_plant"/>
    <property type="match status" value="1"/>
</dbReference>
<dbReference type="InterPro" id="IPR001611">
    <property type="entry name" value="Leu-rich_rpt"/>
</dbReference>
<dbReference type="PROSITE" id="PS50011">
    <property type="entry name" value="PROTEIN_KINASE_DOM"/>
    <property type="match status" value="1"/>
</dbReference>
<evidence type="ECO:0000313" key="20">
    <source>
        <dbReference type="EMBL" id="KAF4399566.1"/>
    </source>
</evidence>
<keyword evidence="14" id="KW-0294">Fucose metabolism</keyword>
<dbReference type="Gene3D" id="3.80.10.10">
    <property type="entry name" value="Ribonuclease Inhibitor"/>
    <property type="match status" value="1"/>
</dbReference>
<name>A0A7J6HWG9_CANSA</name>
<feature type="region of interest" description="Disordered" evidence="17">
    <location>
        <begin position="672"/>
        <end position="748"/>
    </location>
</feature>
<comment type="pathway">
    <text evidence="2">Glycan metabolism.</text>
</comment>
<keyword evidence="15" id="KW-0119">Carbohydrate metabolism</keyword>
<evidence type="ECO:0000256" key="10">
    <source>
        <dbReference type="ARBA" id="ARBA00022989"/>
    </source>
</evidence>
<dbReference type="Pfam" id="PF10250">
    <property type="entry name" value="O-FucT"/>
    <property type="match status" value="1"/>
</dbReference>
<feature type="compositionally biased region" description="Pro residues" evidence="17">
    <location>
        <begin position="270"/>
        <end position="283"/>
    </location>
</feature>
<dbReference type="Proteomes" id="UP000583929">
    <property type="component" value="Unassembled WGS sequence"/>
</dbReference>
<dbReference type="InterPro" id="IPR032675">
    <property type="entry name" value="LRR_dom_sf"/>
</dbReference>
<proteinExistence type="inferred from homology"/>
<feature type="region of interest" description="Disordered" evidence="17">
    <location>
        <begin position="265"/>
        <end position="308"/>
    </location>
</feature>
<keyword evidence="7 18" id="KW-0812">Transmembrane</keyword>
<dbReference type="SUPFAM" id="SSF56112">
    <property type="entry name" value="Protein kinase-like (PK-like)"/>
    <property type="match status" value="1"/>
</dbReference>
<evidence type="ECO:0000313" key="21">
    <source>
        <dbReference type="Proteomes" id="UP000583929"/>
    </source>
</evidence>
<dbReference type="InterPro" id="IPR019378">
    <property type="entry name" value="GDP-Fuc_O-FucTrfase"/>
</dbReference>
<dbReference type="Pfam" id="PF00069">
    <property type="entry name" value="Pkinase"/>
    <property type="match status" value="1"/>
</dbReference>
<evidence type="ECO:0000256" key="14">
    <source>
        <dbReference type="ARBA" id="ARBA00023253"/>
    </source>
</evidence>
<dbReference type="Pfam" id="PF00560">
    <property type="entry name" value="LRR_1"/>
    <property type="match status" value="1"/>
</dbReference>
<evidence type="ECO:0000256" key="16">
    <source>
        <dbReference type="ARBA" id="ARBA00030350"/>
    </source>
</evidence>
<evidence type="ECO:0000256" key="18">
    <source>
        <dbReference type="SAM" id="Phobius"/>
    </source>
</evidence>
<evidence type="ECO:0000256" key="12">
    <source>
        <dbReference type="ARBA" id="ARBA00023170"/>
    </source>
</evidence>
<dbReference type="InterPro" id="IPR013210">
    <property type="entry name" value="LRR_N_plant-typ"/>
</dbReference>
<dbReference type="Pfam" id="PF08263">
    <property type="entry name" value="LRRNT_2"/>
    <property type="match status" value="1"/>
</dbReference>
<evidence type="ECO:0000256" key="1">
    <source>
        <dbReference type="ARBA" id="ARBA00004167"/>
    </source>
</evidence>
<dbReference type="InterPro" id="IPR000719">
    <property type="entry name" value="Prot_kinase_dom"/>
</dbReference>
<dbReference type="Gene3D" id="3.30.200.20">
    <property type="entry name" value="Phosphorylase Kinase, domain 1"/>
    <property type="match status" value="1"/>
</dbReference>
<dbReference type="GO" id="GO:0004672">
    <property type="term" value="F:protein kinase activity"/>
    <property type="evidence" value="ECO:0007669"/>
    <property type="project" value="InterPro"/>
</dbReference>
<dbReference type="InterPro" id="IPR011009">
    <property type="entry name" value="Kinase-like_dom_sf"/>
</dbReference>
<evidence type="ECO:0000256" key="5">
    <source>
        <dbReference type="ARBA" id="ARBA00022676"/>
    </source>
</evidence>
<keyword evidence="11 18" id="KW-0472">Membrane</keyword>
<dbReference type="FunFam" id="3.80.10.10:FF:000062">
    <property type="entry name" value="protein STRUBBELIG-RECEPTOR FAMILY 3"/>
    <property type="match status" value="1"/>
</dbReference>
<feature type="domain" description="Protein kinase" evidence="19">
    <location>
        <begin position="427"/>
        <end position="745"/>
    </location>
</feature>
<keyword evidence="6" id="KW-0808">Transferase</keyword>
<dbReference type="InterPro" id="IPR024709">
    <property type="entry name" value="FucosylTrfase_pln"/>
</dbReference>
<feature type="compositionally biased region" description="Polar residues" evidence="17">
    <location>
        <begin position="709"/>
        <end position="736"/>
    </location>
</feature>
<keyword evidence="4" id="KW-0433">Leucine-rich repeat</keyword>
<keyword evidence="5" id="KW-0328">Glycosyltransferase</keyword>
<evidence type="ECO:0000256" key="6">
    <source>
        <dbReference type="ARBA" id="ARBA00022679"/>
    </source>
</evidence>
<accession>A0A7J6HWG9</accession>
<evidence type="ECO:0000256" key="3">
    <source>
        <dbReference type="ARBA" id="ARBA00007737"/>
    </source>
</evidence>
<evidence type="ECO:0000256" key="4">
    <source>
        <dbReference type="ARBA" id="ARBA00022614"/>
    </source>
</evidence>
<dbReference type="GO" id="GO:0016757">
    <property type="term" value="F:glycosyltransferase activity"/>
    <property type="evidence" value="ECO:0007669"/>
    <property type="project" value="UniProtKB-KW"/>
</dbReference>
<evidence type="ECO:0000256" key="15">
    <source>
        <dbReference type="ARBA" id="ARBA00023277"/>
    </source>
</evidence>
<keyword evidence="21" id="KW-1185">Reference proteome</keyword>
<dbReference type="Pfam" id="PF13855">
    <property type="entry name" value="LRR_8"/>
    <property type="match status" value="1"/>
</dbReference>
<keyword evidence="12" id="KW-0675">Receptor</keyword>
<evidence type="ECO:0000256" key="9">
    <source>
        <dbReference type="ARBA" id="ARBA00022737"/>
    </source>
</evidence>
<evidence type="ECO:0000256" key="17">
    <source>
        <dbReference type="SAM" id="MobiDB-lite"/>
    </source>
</evidence>
<organism evidence="20 21">
    <name type="scientific">Cannabis sativa</name>
    <name type="common">Hemp</name>
    <name type="synonym">Marijuana</name>
    <dbReference type="NCBI Taxonomy" id="3483"/>
    <lineage>
        <taxon>Eukaryota</taxon>
        <taxon>Viridiplantae</taxon>
        <taxon>Streptophyta</taxon>
        <taxon>Embryophyta</taxon>
        <taxon>Tracheophyta</taxon>
        <taxon>Spermatophyta</taxon>
        <taxon>Magnoliopsida</taxon>
        <taxon>eudicotyledons</taxon>
        <taxon>Gunneridae</taxon>
        <taxon>Pentapetalae</taxon>
        <taxon>rosids</taxon>
        <taxon>fabids</taxon>
        <taxon>Rosales</taxon>
        <taxon>Cannabaceae</taxon>
        <taxon>Cannabis</taxon>
    </lineage>
</organism>
<keyword evidence="10 18" id="KW-1133">Transmembrane helix</keyword>
<dbReference type="SUPFAM" id="SSF52058">
    <property type="entry name" value="L domain-like"/>
    <property type="match status" value="1"/>
</dbReference>
<comment type="caution">
    <text evidence="20">The sequence shown here is derived from an EMBL/GenBank/DDBJ whole genome shotgun (WGS) entry which is preliminary data.</text>
</comment>
<keyword evidence="9" id="KW-0677">Repeat</keyword>
<comment type="similarity">
    <text evidence="3">Belongs to the glycosyltransferase GT106 family.</text>
</comment>
<dbReference type="GO" id="GO:0016020">
    <property type="term" value="C:membrane"/>
    <property type="evidence" value="ECO:0007669"/>
    <property type="project" value="UniProtKB-SubCell"/>
</dbReference>
<reference evidence="20 21" key="1">
    <citation type="journal article" date="2020" name="bioRxiv">
        <title>Sequence and annotation of 42 cannabis genomes reveals extensive copy number variation in cannabinoid synthesis and pathogen resistance genes.</title>
        <authorList>
            <person name="Mckernan K.J."/>
            <person name="Helbert Y."/>
            <person name="Kane L.T."/>
            <person name="Ebling H."/>
            <person name="Zhang L."/>
            <person name="Liu B."/>
            <person name="Eaton Z."/>
            <person name="Mclaughlin S."/>
            <person name="Kingan S."/>
            <person name="Baybayan P."/>
            <person name="Concepcion G."/>
            <person name="Jordan M."/>
            <person name="Riva A."/>
            <person name="Barbazuk W."/>
            <person name="Harkins T."/>
        </authorList>
    </citation>
    <scope>NUCLEOTIDE SEQUENCE [LARGE SCALE GENOMIC DNA]</scope>
    <source>
        <strain evidence="21">cv. Jamaican Lion 4</strain>
        <tissue evidence="20">Leaf</tissue>
    </source>
</reference>
<dbReference type="PANTHER" id="PTHR31933">
    <property type="entry name" value="O-FUCOSYLTRANSFERASE 2-RELATED"/>
    <property type="match status" value="1"/>
</dbReference>
<dbReference type="EMBL" id="JAATIQ010000021">
    <property type="protein sequence ID" value="KAF4399566.1"/>
    <property type="molecule type" value="Genomic_DNA"/>
</dbReference>
<evidence type="ECO:0000256" key="2">
    <source>
        <dbReference type="ARBA" id="ARBA00004881"/>
    </source>
</evidence>
<dbReference type="Gene3D" id="1.10.510.10">
    <property type="entry name" value="Transferase(Phosphotransferase) domain 1"/>
    <property type="match status" value="2"/>
</dbReference>